<reference evidence="1 2" key="1">
    <citation type="submission" date="2016-05" db="EMBL/GenBank/DDBJ databases">
        <authorList>
            <person name="Lee J.-Y."/>
            <person name="Kim E.B."/>
            <person name="Choi Y.-J."/>
        </authorList>
    </citation>
    <scope>NUCLEOTIDE SEQUENCE [LARGE SCALE GENOMIC DNA]</scope>
    <source>
        <strain evidence="1 2">KLA006</strain>
    </source>
</reference>
<dbReference type="EMBL" id="LXZO01000044">
    <property type="protein sequence ID" value="PAY49208.1"/>
    <property type="molecule type" value="Genomic_DNA"/>
</dbReference>
<sequence length="187" mass="22066">MGERTQLMIKLNDKQGTTKFSTVLHYQWGYGRSMLMDALNLVVQFPFYYELKLDKPFGDGYEKAYYNWLDKKSIGINYEGDVNNLDQDQQKYAFHADEDYLWNCDNDDGFMVLNFFEGSHGSFDRCTATFFAYDLRKPFLALKEMSFEDYCKASDNNKYTTDEFRQGWKLLAENYGIKLHFTKTVKA</sequence>
<gene>
    <name evidence="1" type="ORF">A8C52_04510</name>
</gene>
<evidence type="ECO:0000313" key="2">
    <source>
        <dbReference type="Proteomes" id="UP000218139"/>
    </source>
</evidence>
<dbReference type="RefSeq" id="WP_086200867.1">
    <property type="nucleotide sequence ID" value="NZ_LXZG01000019.1"/>
</dbReference>
<name>A0A9X6S665_9LACO</name>
<dbReference type="Proteomes" id="UP000218139">
    <property type="component" value="Unassembled WGS sequence"/>
</dbReference>
<proteinExistence type="predicted"/>
<comment type="caution">
    <text evidence="1">The sequence shown here is derived from an EMBL/GenBank/DDBJ whole genome shotgun (WGS) entry which is preliminary data.</text>
</comment>
<dbReference type="AlphaFoldDB" id="A0A9X6S665"/>
<evidence type="ECO:0000313" key="1">
    <source>
        <dbReference type="EMBL" id="PAY49208.1"/>
    </source>
</evidence>
<protein>
    <submittedName>
        <fullName evidence="1">Uncharacterized protein</fullName>
    </submittedName>
</protein>
<organism evidence="1 2">
    <name type="scientific">Ligilactobacillus salivarius</name>
    <dbReference type="NCBI Taxonomy" id="1624"/>
    <lineage>
        <taxon>Bacteria</taxon>
        <taxon>Bacillati</taxon>
        <taxon>Bacillota</taxon>
        <taxon>Bacilli</taxon>
        <taxon>Lactobacillales</taxon>
        <taxon>Lactobacillaceae</taxon>
        <taxon>Ligilactobacillus</taxon>
    </lineage>
</organism>
<accession>A0A9X6S665</accession>